<evidence type="ECO:0008006" key="5">
    <source>
        <dbReference type="Google" id="ProtNLM"/>
    </source>
</evidence>
<dbReference type="EMBL" id="HBNR01000438">
    <property type="protein sequence ID" value="CAE4560721.1"/>
    <property type="molecule type" value="Transcribed_RNA"/>
</dbReference>
<comment type="similarity">
    <text evidence="1">Belongs to the multi antimicrobial extrusion (MATE) (TC 2.A.66.1) family.</text>
</comment>
<evidence type="ECO:0000256" key="1">
    <source>
        <dbReference type="ARBA" id="ARBA00010199"/>
    </source>
</evidence>
<feature type="region of interest" description="Disordered" evidence="2">
    <location>
        <begin position="1"/>
        <end position="23"/>
    </location>
</feature>
<feature type="transmembrane region" description="Helical" evidence="3">
    <location>
        <begin position="160"/>
        <end position="179"/>
    </location>
</feature>
<dbReference type="GO" id="GO:0042910">
    <property type="term" value="F:xenobiotic transmembrane transporter activity"/>
    <property type="evidence" value="ECO:0007669"/>
    <property type="project" value="InterPro"/>
</dbReference>
<evidence type="ECO:0000313" key="4">
    <source>
        <dbReference type="EMBL" id="CAE4560721.1"/>
    </source>
</evidence>
<dbReference type="InterPro" id="IPR002528">
    <property type="entry name" value="MATE_fam"/>
</dbReference>
<dbReference type="PANTHER" id="PTHR11206">
    <property type="entry name" value="MULTIDRUG RESISTANCE PROTEIN"/>
    <property type="match status" value="1"/>
</dbReference>
<accession>A0A7S4PRX7</accession>
<proteinExistence type="inferred from homology"/>
<organism evidence="4">
    <name type="scientific">Alexandrium monilatum</name>
    <dbReference type="NCBI Taxonomy" id="311494"/>
    <lineage>
        <taxon>Eukaryota</taxon>
        <taxon>Sar</taxon>
        <taxon>Alveolata</taxon>
        <taxon>Dinophyceae</taxon>
        <taxon>Gonyaulacales</taxon>
        <taxon>Pyrocystaceae</taxon>
        <taxon>Alexandrium</taxon>
    </lineage>
</organism>
<sequence>MQRTLPDAAQRLTDEPCTTEGGRRCSRAAEGEALRDLLRQAGPLVTGSLFDIVADRCTLMFVGHWDYLEPSHYAGAGLGKMYSNITGLSLGVSANIGLATFCAQAHGAGRSRELNGVFLRRAWVLLLCVFLFALCSATFAESILSTLGQPLDVAHTSARFAQVHLIGVPFYWATSSMTIALNSTKRTSPGLVTRIVSSCAQLLFCWLLTDPRMPFRIGYLGVALGRSLGGIVSLLVMTAYVKLHGLQELTWRLHAGAERVMGLQAFKDHLGVSLPSALIVWSEWWAFEVLAIFVGLTPDSVMNLSAHGTMFNTIVVTYVIWTSMSNAVCILVGNLLGAGANAEIRPLLRAALGLSLCTAVAVALGYEVLKRPLARAFTEDAAVQDVMCRSSVGLVLSVPLYAQAMTFFGALRGANRQRPGIMGTFIGYWVVGLPLGGLLGCVWHWPTPLVGVWLGNVCALAIAAAWVCSTVFLRIDWMSVERVVTTAPVACDSGSRELARRDCEAS</sequence>
<dbReference type="Pfam" id="PF01554">
    <property type="entry name" value="MatE"/>
    <property type="match status" value="2"/>
</dbReference>
<dbReference type="GO" id="GO:0016020">
    <property type="term" value="C:membrane"/>
    <property type="evidence" value="ECO:0007669"/>
    <property type="project" value="InterPro"/>
</dbReference>
<feature type="transmembrane region" description="Helical" evidence="3">
    <location>
        <begin position="451"/>
        <end position="473"/>
    </location>
</feature>
<feature type="transmembrane region" description="Helical" evidence="3">
    <location>
        <begin position="314"/>
        <end position="335"/>
    </location>
</feature>
<dbReference type="GO" id="GO:0015297">
    <property type="term" value="F:antiporter activity"/>
    <property type="evidence" value="ECO:0007669"/>
    <property type="project" value="InterPro"/>
</dbReference>
<dbReference type="AlphaFoldDB" id="A0A7S4PRX7"/>
<feature type="transmembrane region" description="Helical" evidence="3">
    <location>
        <begin position="215"/>
        <end position="241"/>
    </location>
</feature>
<keyword evidence="3" id="KW-0812">Transmembrane</keyword>
<feature type="transmembrane region" description="Helical" evidence="3">
    <location>
        <begin position="394"/>
        <end position="414"/>
    </location>
</feature>
<gene>
    <name evidence="4" type="ORF">AMON00008_LOCUS340</name>
</gene>
<keyword evidence="3" id="KW-0472">Membrane</keyword>
<evidence type="ECO:0000256" key="2">
    <source>
        <dbReference type="SAM" id="MobiDB-lite"/>
    </source>
</evidence>
<feature type="transmembrane region" description="Helical" evidence="3">
    <location>
        <begin position="122"/>
        <end position="140"/>
    </location>
</feature>
<name>A0A7S4PRX7_9DINO</name>
<feature type="transmembrane region" description="Helical" evidence="3">
    <location>
        <begin position="426"/>
        <end position="445"/>
    </location>
</feature>
<evidence type="ECO:0000256" key="3">
    <source>
        <dbReference type="SAM" id="Phobius"/>
    </source>
</evidence>
<protein>
    <recommendedName>
        <fullName evidence="5">Multidrug and toxin extrusion protein</fullName>
    </recommendedName>
</protein>
<feature type="transmembrane region" description="Helical" evidence="3">
    <location>
        <begin position="347"/>
        <end position="366"/>
    </location>
</feature>
<reference evidence="4" key="1">
    <citation type="submission" date="2021-01" db="EMBL/GenBank/DDBJ databases">
        <authorList>
            <person name="Corre E."/>
            <person name="Pelletier E."/>
            <person name="Niang G."/>
            <person name="Scheremetjew M."/>
            <person name="Finn R."/>
            <person name="Kale V."/>
            <person name="Holt S."/>
            <person name="Cochrane G."/>
            <person name="Meng A."/>
            <person name="Brown T."/>
            <person name="Cohen L."/>
        </authorList>
    </citation>
    <scope>NUCLEOTIDE SEQUENCE</scope>
    <source>
        <strain evidence="4">CCMP3105</strain>
    </source>
</reference>
<dbReference type="NCBIfam" id="TIGR00797">
    <property type="entry name" value="matE"/>
    <property type="match status" value="1"/>
</dbReference>
<keyword evidence="3" id="KW-1133">Transmembrane helix</keyword>